<dbReference type="Proteomes" id="UP000034181">
    <property type="component" value="Unassembled WGS sequence"/>
</dbReference>
<sequence length="261" mass="30331">MTTETQNSLNDDFVPYEQALALKALGYDKQCFKKSVHKKKCDNKDEKGNCPLHNIFCGYPDCEIDKTIEQIGIPLWQQAFRFFEEEHSIFIDRRIATSANEILGIDYYLKSWKFRPIIIKFENPYDDLDEQKAQIACLKKLIEIVKIIKQEKTIRAKTPADYDQKIHVVTKFKRENYPSFYERQEDGFYRYQEHSAEGSIGYTEGALLALSNVEVVEFKAGINLLVGNQGCGKSSMFHAIMNWQDSGIFMDYNSKSSYKFL</sequence>
<comment type="caution">
    <text evidence="1">The sequence shown here is derived from an EMBL/GenBank/DDBJ whole genome shotgun (WGS) entry which is preliminary data.</text>
</comment>
<reference evidence="1 2" key="1">
    <citation type="journal article" date="2015" name="Nature">
        <title>rRNA introns, odd ribosomes, and small enigmatic genomes across a large radiation of phyla.</title>
        <authorList>
            <person name="Brown C.T."/>
            <person name="Hug L.A."/>
            <person name="Thomas B.C."/>
            <person name="Sharon I."/>
            <person name="Castelle C.J."/>
            <person name="Singh A."/>
            <person name="Wilkins M.J."/>
            <person name="Williams K.H."/>
            <person name="Banfield J.F."/>
        </authorList>
    </citation>
    <scope>NUCLEOTIDE SEQUENCE [LARGE SCALE GENOMIC DNA]</scope>
</reference>
<evidence type="ECO:0000313" key="1">
    <source>
        <dbReference type="EMBL" id="KKQ74587.1"/>
    </source>
</evidence>
<feature type="non-terminal residue" evidence="1">
    <location>
        <position position="261"/>
    </location>
</feature>
<gene>
    <name evidence="1" type="ORF">US96_C0029G0001</name>
</gene>
<proteinExistence type="predicted"/>
<evidence type="ECO:0000313" key="2">
    <source>
        <dbReference type="Proteomes" id="UP000034181"/>
    </source>
</evidence>
<dbReference type="AlphaFoldDB" id="A0A0G0K701"/>
<accession>A0A0G0K701</accession>
<dbReference type="EMBL" id="LBUZ01000029">
    <property type="protein sequence ID" value="KKQ74587.1"/>
    <property type="molecule type" value="Genomic_DNA"/>
</dbReference>
<protein>
    <submittedName>
        <fullName evidence="1">Uncharacterized protein</fullName>
    </submittedName>
</protein>
<name>A0A0G0K701_9BACT</name>
<organism evidence="1 2">
    <name type="scientific">Candidatus Woesebacteria bacterium GW2011_GWB1_38_5b</name>
    <dbReference type="NCBI Taxonomy" id="1618569"/>
    <lineage>
        <taxon>Bacteria</taxon>
        <taxon>Candidatus Woeseibacteriota</taxon>
    </lineage>
</organism>